<feature type="compositionally biased region" description="Polar residues" evidence="1">
    <location>
        <begin position="692"/>
        <end position="711"/>
    </location>
</feature>
<keyword evidence="6" id="KW-1185">Reference proteome</keyword>
<dbReference type="PANTHER" id="PTHR37049">
    <property type="entry name" value="PEPTIDASE S41 FAMILY PROTEIN"/>
    <property type="match status" value="1"/>
</dbReference>
<protein>
    <submittedName>
        <fullName evidence="5">Uncharacterized protein</fullName>
    </submittedName>
</protein>
<name>A0A6A6HAV9_VIRVR</name>
<feature type="domain" description="CPAF-like PDZ" evidence="4">
    <location>
        <begin position="133"/>
        <end position="251"/>
    </location>
</feature>
<dbReference type="OrthoDB" id="27214at2759"/>
<reference evidence="5" key="1">
    <citation type="journal article" date="2020" name="Stud. Mycol.">
        <title>101 Dothideomycetes genomes: a test case for predicting lifestyles and emergence of pathogens.</title>
        <authorList>
            <person name="Haridas S."/>
            <person name="Albert R."/>
            <person name="Binder M."/>
            <person name="Bloem J."/>
            <person name="Labutti K."/>
            <person name="Salamov A."/>
            <person name="Andreopoulos B."/>
            <person name="Baker S."/>
            <person name="Barry K."/>
            <person name="Bills G."/>
            <person name="Bluhm B."/>
            <person name="Cannon C."/>
            <person name="Castanera R."/>
            <person name="Culley D."/>
            <person name="Daum C."/>
            <person name="Ezra D."/>
            <person name="Gonzalez J."/>
            <person name="Henrissat B."/>
            <person name="Kuo A."/>
            <person name="Liang C."/>
            <person name="Lipzen A."/>
            <person name="Lutzoni F."/>
            <person name="Magnuson J."/>
            <person name="Mondo S."/>
            <person name="Nolan M."/>
            <person name="Ohm R."/>
            <person name="Pangilinan J."/>
            <person name="Park H.-J."/>
            <person name="Ramirez L."/>
            <person name="Alfaro M."/>
            <person name="Sun H."/>
            <person name="Tritt A."/>
            <person name="Yoshinaga Y."/>
            <person name="Zwiers L.-H."/>
            <person name="Turgeon B."/>
            <person name="Goodwin S."/>
            <person name="Spatafora J."/>
            <person name="Crous P."/>
            <person name="Grigoriev I."/>
        </authorList>
    </citation>
    <scope>NUCLEOTIDE SEQUENCE</scope>
    <source>
        <strain evidence="5">Tuck. ex Michener</strain>
    </source>
</reference>
<gene>
    <name evidence="5" type="ORF">EV356DRAFT_544524</name>
</gene>
<dbReference type="PANTHER" id="PTHR37049:SF4">
    <property type="entry name" value="RHODANESE DOMAIN-CONTAINING PROTEIN"/>
    <property type="match status" value="1"/>
</dbReference>
<dbReference type="InterPro" id="IPR056186">
    <property type="entry name" value="PDZ_CPAF-rel"/>
</dbReference>
<accession>A0A6A6HAV9</accession>
<dbReference type="Pfam" id="PF23658">
    <property type="entry name" value="PDZ_CPAF_rel"/>
    <property type="match status" value="1"/>
</dbReference>
<dbReference type="Proteomes" id="UP000800092">
    <property type="component" value="Unassembled WGS sequence"/>
</dbReference>
<evidence type="ECO:0000313" key="6">
    <source>
        <dbReference type="Proteomes" id="UP000800092"/>
    </source>
</evidence>
<evidence type="ECO:0000259" key="4">
    <source>
        <dbReference type="Pfam" id="PF23658"/>
    </source>
</evidence>
<dbReference type="SUPFAM" id="SSF52096">
    <property type="entry name" value="ClpP/crotonase"/>
    <property type="match status" value="1"/>
</dbReference>
<dbReference type="GO" id="GO:0006508">
    <property type="term" value="P:proteolysis"/>
    <property type="evidence" value="ECO:0007669"/>
    <property type="project" value="InterPro"/>
</dbReference>
<keyword evidence="2" id="KW-0732">Signal</keyword>
<feature type="domain" description="Tail specific protease" evidence="3">
    <location>
        <begin position="319"/>
        <end position="383"/>
    </location>
</feature>
<dbReference type="InterPro" id="IPR005151">
    <property type="entry name" value="Tail-specific_protease"/>
</dbReference>
<feature type="chain" id="PRO_5025536841" evidence="2">
    <location>
        <begin position="16"/>
        <end position="738"/>
    </location>
</feature>
<dbReference type="EMBL" id="ML991794">
    <property type="protein sequence ID" value="KAF2234971.1"/>
    <property type="molecule type" value="Genomic_DNA"/>
</dbReference>
<dbReference type="Pfam" id="PF03572">
    <property type="entry name" value="Peptidase_S41"/>
    <property type="match status" value="1"/>
</dbReference>
<sequence>MRLILLLLLSSSIAATNVASINDSSSLNPCAALSRKYEEQQKAEDNTIAVQQIQWIKNFWQFQSTLAYLKDPPPAYAPPATDIMGGLDLISSNAASGKYQNMYDFELDIYRLVASALDGHFSYPSWLLNQFNVNRTVTLVSVSFDGIEEPKAYNGNASFHPSAVSLIDGEDVTQHILALAANSSSFQDYDALYNSMFFVPVLAPSAGSDPGPNLGSFLQSPSFHHNDTTSYTFENHTTIHVPNIAISKANLNFSSGQELAQMYLLNSPPPSPPSKRALTPSSSSMPTPFVGYPVPVRGTSHPQGYVSGYFLTDTASSDTAVLSITSFDTQSSNDALIFQAAVQNFLAACRSSQKKRLIIDVRQNGGGRISQGFDTFKQLFPTLTPYSGNRIRAFEAGNFLGQEFSQTVTNFIEQDLQDPTLLAQQYGGGDWFAYYYGGYLRSPDGPQYSSWADFYGPLQIHNDNFTHVGSWQLSDFTYTAPLVVSGYGNRSNLPPQVFEGSDIVLLTDGACSSTCATFSNLLIKQGNVTTVTAGGRPNREPIATIGGVQGSNVVSVSNIKQQVSLAQDAIQRANDSALDAKGQEFLSPLASDPPIWPTSLSQCNMNMKDNIARDDASSTPLQFTRSPNADCRFFYMPKDMSSVEYTWSRIANGIARAGTGFCINGTIGHNTGPSSGNSSSTNLTSSTTSKSAQPTATASPPRTSQSGAQNSGSSFLVPPTLIIIAVSVSALLSFDNIF</sequence>
<organism evidence="5 6">
    <name type="scientific">Viridothelium virens</name>
    <name type="common">Speckled blister lichen</name>
    <name type="synonym">Trypethelium virens</name>
    <dbReference type="NCBI Taxonomy" id="1048519"/>
    <lineage>
        <taxon>Eukaryota</taxon>
        <taxon>Fungi</taxon>
        <taxon>Dikarya</taxon>
        <taxon>Ascomycota</taxon>
        <taxon>Pezizomycotina</taxon>
        <taxon>Dothideomycetes</taxon>
        <taxon>Dothideomycetes incertae sedis</taxon>
        <taxon>Trypetheliales</taxon>
        <taxon>Trypetheliaceae</taxon>
        <taxon>Viridothelium</taxon>
    </lineage>
</organism>
<proteinExistence type="predicted"/>
<evidence type="ECO:0000259" key="3">
    <source>
        <dbReference type="Pfam" id="PF03572"/>
    </source>
</evidence>
<dbReference type="GO" id="GO:0008236">
    <property type="term" value="F:serine-type peptidase activity"/>
    <property type="evidence" value="ECO:0007669"/>
    <property type="project" value="InterPro"/>
</dbReference>
<dbReference type="Gene3D" id="3.90.226.10">
    <property type="entry name" value="2-enoyl-CoA Hydratase, Chain A, domain 1"/>
    <property type="match status" value="1"/>
</dbReference>
<evidence type="ECO:0000256" key="1">
    <source>
        <dbReference type="SAM" id="MobiDB-lite"/>
    </source>
</evidence>
<feature type="region of interest" description="Disordered" evidence="1">
    <location>
        <begin position="670"/>
        <end position="711"/>
    </location>
</feature>
<dbReference type="InterPro" id="IPR052766">
    <property type="entry name" value="S41A_metabolite_peptidase"/>
</dbReference>
<feature type="compositionally biased region" description="Low complexity" evidence="1">
    <location>
        <begin position="670"/>
        <end position="691"/>
    </location>
</feature>
<dbReference type="AlphaFoldDB" id="A0A6A6HAV9"/>
<evidence type="ECO:0000256" key="2">
    <source>
        <dbReference type="SAM" id="SignalP"/>
    </source>
</evidence>
<feature type="signal peptide" evidence="2">
    <location>
        <begin position="1"/>
        <end position="15"/>
    </location>
</feature>
<dbReference type="InterPro" id="IPR029045">
    <property type="entry name" value="ClpP/crotonase-like_dom_sf"/>
</dbReference>
<evidence type="ECO:0000313" key="5">
    <source>
        <dbReference type="EMBL" id="KAF2234971.1"/>
    </source>
</evidence>